<dbReference type="NCBIfam" id="TIGR01550">
    <property type="entry name" value="DOC_P1"/>
    <property type="match status" value="1"/>
</dbReference>
<protein>
    <submittedName>
        <fullName evidence="2">Death-on-curing protein</fullName>
    </submittedName>
</protein>
<dbReference type="GO" id="GO:0016301">
    <property type="term" value="F:kinase activity"/>
    <property type="evidence" value="ECO:0007669"/>
    <property type="project" value="InterPro"/>
</dbReference>
<evidence type="ECO:0000313" key="2">
    <source>
        <dbReference type="EMBL" id="REC98893.1"/>
    </source>
</evidence>
<dbReference type="InterPro" id="IPR003812">
    <property type="entry name" value="Fido"/>
</dbReference>
<proteinExistence type="predicted"/>
<dbReference type="InterPro" id="IPR053737">
    <property type="entry name" value="Type_II_TA_Toxin"/>
</dbReference>
<dbReference type="PANTHER" id="PTHR39426:SF1">
    <property type="entry name" value="HOMOLOGY TO DEATH-ON-CURING PROTEIN OF PHAGE P1"/>
    <property type="match status" value="1"/>
</dbReference>
<gene>
    <name evidence="2" type="ORF">DFO60_4847</name>
</gene>
<dbReference type="Gene3D" id="1.20.120.1870">
    <property type="entry name" value="Fic/DOC protein, Fido domain"/>
    <property type="match status" value="1"/>
</dbReference>
<evidence type="ECO:0000313" key="3">
    <source>
        <dbReference type="Proteomes" id="UP000256988"/>
    </source>
</evidence>
<dbReference type="EMBL" id="QRDL01000011">
    <property type="protein sequence ID" value="REC98893.1"/>
    <property type="molecule type" value="Genomic_DNA"/>
</dbReference>
<dbReference type="Pfam" id="PF02661">
    <property type="entry name" value="Fic"/>
    <property type="match status" value="1"/>
</dbReference>
<dbReference type="PANTHER" id="PTHR39426">
    <property type="entry name" value="HOMOLOGY TO DEATH-ON-CURING PROTEIN OF PHAGE P1"/>
    <property type="match status" value="1"/>
</dbReference>
<dbReference type="PROSITE" id="PS51459">
    <property type="entry name" value="FIDO"/>
    <property type="match status" value="1"/>
</dbReference>
<name>A0A3D9E742_ECTOL</name>
<dbReference type="AlphaFoldDB" id="A0A3D9E742"/>
<comment type="caution">
    <text evidence="2">The sequence shown here is derived from an EMBL/GenBank/DDBJ whole genome shotgun (WGS) entry which is preliminary data.</text>
</comment>
<dbReference type="SUPFAM" id="SSF140931">
    <property type="entry name" value="Fic-like"/>
    <property type="match status" value="1"/>
</dbReference>
<dbReference type="InterPro" id="IPR006440">
    <property type="entry name" value="Doc"/>
</dbReference>
<dbReference type="RefSeq" id="WP_115947109.1">
    <property type="nucleotide sequence ID" value="NZ_QRDL01000011.1"/>
</dbReference>
<dbReference type="InterPro" id="IPR036597">
    <property type="entry name" value="Fido-like_dom_sf"/>
</dbReference>
<reference evidence="2 3" key="1">
    <citation type="submission" date="2018-07" db="EMBL/GenBank/DDBJ databases">
        <title>Genome sequencing of rice bacterial endophytes.</title>
        <authorList>
            <person name="Venturi V."/>
        </authorList>
    </citation>
    <scope>NUCLEOTIDE SEQUENCE [LARGE SCALE GENOMIC DNA]</scope>
    <source>
        <strain evidence="2 3">AG1002</strain>
    </source>
</reference>
<feature type="domain" description="Fido" evidence="1">
    <location>
        <begin position="11"/>
        <end position="130"/>
    </location>
</feature>
<evidence type="ECO:0000259" key="1">
    <source>
        <dbReference type="PROSITE" id="PS51459"/>
    </source>
</evidence>
<sequence>MPNDCDGIRYVLVPDLIAINRWLIETQTPDEPIAVLKPTELASAQQKPANYRYYEQTDDMIVLTAVLIAGIIGNHPFANANKRTAAAAATVFLMLNGWQLTAPDSHLVFEIHEFLQGEGSYDDRFEYLQDWLAHWTTPRDATENLFSDAFVRMVDHLGIPLDYPT</sequence>
<dbReference type="Proteomes" id="UP000256988">
    <property type="component" value="Unassembled WGS sequence"/>
</dbReference>
<accession>A0A3D9E742</accession>
<organism evidence="2 3">
    <name type="scientific">Ectopseudomonas oleovorans</name>
    <name type="common">Pseudomonas oleovorans</name>
    <dbReference type="NCBI Taxonomy" id="301"/>
    <lineage>
        <taxon>Bacteria</taxon>
        <taxon>Pseudomonadati</taxon>
        <taxon>Pseudomonadota</taxon>
        <taxon>Gammaproteobacteria</taxon>
        <taxon>Pseudomonadales</taxon>
        <taxon>Pseudomonadaceae</taxon>
        <taxon>Ectopseudomonas</taxon>
    </lineage>
</organism>